<reference evidence="1" key="2">
    <citation type="submission" date="2020-09" db="EMBL/GenBank/DDBJ databases">
        <authorList>
            <person name="Sun Q."/>
            <person name="Ohkuma M."/>
        </authorList>
    </citation>
    <scope>NUCLEOTIDE SEQUENCE</scope>
    <source>
        <strain evidence="1">JCM 3302</strain>
    </source>
</reference>
<reference evidence="1" key="1">
    <citation type="journal article" date="2014" name="Int. J. Syst. Evol. Microbiol.">
        <title>Complete genome sequence of Corynebacterium casei LMG S-19264T (=DSM 44701T), isolated from a smear-ripened cheese.</title>
        <authorList>
            <consortium name="US DOE Joint Genome Institute (JGI-PGF)"/>
            <person name="Walter F."/>
            <person name="Albersmeier A."/>
            <person name="Kalinowski J."/>
            <person name="Ruckert C."/>
        </authorList>
    </citation>
    <scope>NUCLEOTIDE SEQUENCE</scope>
    <source>
        <strain evidence="1">JCM 3302</strain>
    </source>
</reference>
<accession>A0A918ZX41</accession>
<keyword evidence="2" id="KW-1185">Reference proteome</keyword>
<evidence type="ECO:0000313" key="1">
    <source>
        <dbReference type="EMBL" id="GHE73598.1"/>
    </source>
</evidence>
<dbReference type="AlphaFoldDB" id="A0A918ZX41"/>
<name>A0A918ZX41_9ACTN</name>
<dbReference type="RefSeq" id="WP_189900468.1">
    <property type="nucleotide sequence ID" value="NZ_BNBC01000012.1"/>
</dbReference>
<gene>
    <name evidence="1" type="ORF">GCM10014715_29860</name>
</gene>
<sequence>MDVLLCAACGRPLTRPVRLLPGLPDSPSWDGLPGPDGLRRAPARMPRGTYAADPLPYGAPFVPAPDDEEYDGVVPGGKSMSDERGLLVSAGPRGTWVLHPLDAAGLDAHPDLHRHIGCCGPCGEYGANRLCPCGAEVAIMAGDCTTDHEIRFVPESVRVTTAPAAEGAA</sequence>
<protein>
    <submittedName>
        <fullName evidence="1">Uncharacterized protein</fullName>
    </submittedName>
</protein>
<evidence type="ECO:0000313" key="2">
    <source>
        <dbReference type="Proteomes" id="UP000641386"/>
    </source>
</evidence>
<comment type="caution">
    <text evidence="1">The sequence shown here is derived from an EMBL/GenBank/DDBJ whole genome shotgun (WGS) entry which is preliminary data.</text>
</comment>
<proteinExistence type="predicted"/>
<organism evidence="1 2">
    <name type="scientific">Streptomyces spiralis</name>
    <dbReference type="NCBI Taxonomy" id="66376"/>
    <lineage>
        <taxon>Bacteria</taxon>
        <taxon>Bacillati</taxon>
        <taxon>Actinomycetota</taxon>
        <taxon>Actinomycetes</taxon>
        <taxon>Kitasatosporales</taxon>
        <taxon>Streptomycetaceae</taxon>
        <taxon>Streptomyces</taxon>
    </lineage>
</organism>
<dbReference type="Proteomes" id="UP000641386">
    <property type="component" value="Unassembled WGS sequence"/>
</dbReference>
<dbReference type="EMBL" id="BNBC01000012">
    <property type="protein sequence ID" value="GHE73598.1"/>
    <property type="molecule type" value="Genomic_DNA"/>
</dbReference>